<dbReference type="Proteomes" id="UP000230233">
    <property type="component" value="Chromosome I"/>
</dbReference>
<accession>A0A2G5VK31</accession>
<comment type="caution">
    <text evidence="1">The sequence shown here is derived from an EMBL/GenBank/DDBJ whole genome shotgun (WGS) entry which is preliminary data.</text>
</comment>
<evidence type="ECO:0000313" key="1">
    <source>
        <dbReference type="EMBL" id="PIC52030.1"/>
    </source>
</evidence>
<protein>
    <submittedName>
        <fullName evidence="1">Uncharacterized protein</fullName>
    </submittedName>
</protein>
<dbReference type="AlphaFoldDB" id="A0A2G5VK31"/>
<gene>
    <name evidence="1" type="primary">Cnig_chr_I.g230</name>
    <name evidence="1" type="ORF">B9Z55_000230</name>
</gene>
<name>A0A2G5VK31_9PELO</name>
<organism evidence="1 2">
    <name type="scientific">Caenorhabditis nigoni</name>
    <dbReference type="NCBI Taxonomy" id="1611254"/>
    <lineage>
        <taxon>Eukaryota</taxon>
        <taxon>Metazoa</taxon>
        <taxon>Ecdysozoa</taxon>
        <taxon>Nematoda</taxon>
        <taxon>Chromadorea</taxon>
        <taxon>Rhabditida</taxon>
        <taxon>Rhabditina</taxon>
        <taxon>Rhabditomorpha</taxon>
        <taxon>Rhabditoidea</taxon>
        <taxon>Rhabditidae</taxon>
        <taxon>Peloderinae</taxon>
        <taxon>Caenorhabditis</taxon>
    </lineage>
</organism>
<evidence type="ECO:0000313" key="2">
    <source>
        <dbReference type="Proteomes" id="UP000230233"/>
    </source>
</evidence>
<reference evidence="2" key="1">
    <citation type="submission" date="2017-10" db="EMBL/GenBank/DDBJ databases">
        <title>Rapid genome shrinkage in a self-fertile nematode reveals novel sperm competition proteins.</title>
        <authorList>
            <person name="Yin D."/>
            <person name="Schwarz E.M."/>
            <person name="Thomas C.G."/>
            <person name="Felde R.L."/>
            <person name="Korf I.F."/>
            <person name="Cutter A.D."/>
            <person name="Schartner C.M."/>
            <person name="Ralston E.J."/>
            <person name="Meyer B.J."/>
            <person name="Haag E.S."/>
        </authorList>
    </citation>
    <scope>NUCLEOTIDE SEQUENCE [LARGE SCALE GENOMIC DNA]</scope>
    <source>
        <strain evidence="2">JU1422</strain>
    </source>
</reference>
<keyword evidence="2" id="KW-1185">Reference proteome</keyword>
<sequence length="74" mass="8368">MERRCIENSQFNLQEIIGDAPAIPAAVLMFFIDQIDHVDEGFGYIIEQKNDGPRAVVVGSENRVILTPEFQFTL</sequence>
<dbReference type="EMBL" id="PDUG01000001">
    <property type="protein sequence ID" value="PIC52030.1"/>
    <property type="molecule type" value="Genomic_DNA"/>
</dbReference>
<proteinExistence type="predicted"/>